<sequence length="327" mass="36041">MLAKGRKAAPIRINFPPMNLDTRIKFRHLLCFLEIARQGSFAKAADAVAISQPAISKTLKELEDLLQTRLFERGKQGVELTPAGVRFMRYAGPCVQALREGVSTLRGEEHAPPQVRVGVLSTVESLLMPEVIRRLHQRHAALVVSVATGPSAHLLAQLHVGELDLVIGRMTDSPQIQGLLFEHLYSESMSLVVRPGHPLLRSLPLERARLADYPLVLPLAGTTIRKHADSLFVQCAIEQPRQRLETLSPALSRRYVQGSDAVWVAPRDAVRVDLDRGELHELDLGVREPGGSVGICSNAALPSPLPAQWLCEVLREVAAQYRDGDYP</sequence>
<dbReference type="Gene3D" id="3.40.190.10">
    <property type="entry name" value="Periplasmic binding protein-like II"/>
    <property type="match status" value="2"/>
</dbReference>
<name>A0A239HIG3_9PSED</name>
<dbReference type="Proteomes" id="UP000198407">
    <property type="component" value="Unassembled WGS sequence"/>
</dbReference>
<evidence type="ECO:0000259" key="5">
    <source>
        <dbReference type="PROSITE" id="PS50931"/>
    </source>
</evidence>
<evidence type="ECO:0000313" key="7">
    <source>
        <dbReference type="Proteomes" id="UP000198407"/>
    </source>
</evidence>
<evidence type="ECO:0000256" key="4">
    <source>
        <dbReference type="ARBA" id="ARBA00023163"/>
    </source>
</evidence>
<dbReference type="GO" id="GO:0005829">
    <property type="term" value="C:cytosol"/>
    <property type="evidence" value="ECO:0007669"/>
    <property type="project" value="TreeGrafter"/>
</dbReference>
<dbReference type="SUPFAM" id="SSF53850">
    <property type="entry name" value="Periplasmic binding protein-like II"/>
    <property type="match status" value="1"/>
</dbReference>
<dbReference type="STRING" id="1215104.GCA_000730585_01443"/>
<organism evidence="6 7">
    <name type="scientific">Pseudomonas japonica</name>
    <dbReference type="NCBI Taxonomy" id="256466"/>
    <lineage>
        <taxon>Bacteria</taxon>
        <taxon>Pseudomonadati</taxon>
        <taxon>Pseudomonadota</taxon>
        <taxon>Gammaproteobacteria</taxon>
        <taxon>Pseudomonadales</taxon>
        <taxon>Pseudomonadaceae</taxon>
        <taxon>Pseudomonas</taxon>
    </lineage>
</organism>
<keyword evidence="3" id="KW-0238">DNA-binding</keyword>
<comment type="similarity">
    <text evidence="1">Belongs to the LysR transcriptional regulatory family.</text>
</comment>
<dbReference type="SUPFAM" id="SSF46785">
    <property type="entry name" value="Winged helix' DNA-binding domain"/>
    <property type="match status" value="1"/>
</dbReference>
<dbReference type="InterPro" id="IPR000847">
    <property type="entry name" value="LysR_HTH_N"/>
</dbReference>
<dbReference type="PANTHER" id="PTHR30419">
    <property type="entry name" value="HTH-TYPE TRANSCRIPTIONAL REGULATOR YBHD"/>
    <property type="match status" value="1"/>
</dbReference>
<dbReference type="InterPro" id="IPR036388">
    <property type="entry name" value="WH-like_DNA-bd_sf"/>
</dbReference>
<dbReference type="InterPro" id="IPR012787">
    <property type="entry name" value="TF_PcaQ"/>
</dbReference>
<keyword evidence="7" id="KW-1185">Reference proteome</keyword>
<dbReference type="GO" id="GO:0003700">
    <property type="term" value="F:DNA-binding transcription factor activity"/>
    <property type="evidence" value="ECO:0007669"/>
    <property type="project" value="InterPro"/>
</dbReference>
<dbReference type="NCBIfam" id="TIGR02424">
    <property type="entry name" value="TF_pcaQ"/>
    <property type="match status" value="1"/>
</dbReference>
<dbReference type="FunFam" id="1.10.10.10:FF:000001">
    <property type="entry name" value="LysR family transcriptional regulator"/>
    <property type="match status" value="1"/>
</dbReference>
<evidence type="ECO:0000313" key="6">
    <source>
        <dbReference type="EMBL" id="SNS80921.1"/>
    </source>
</evidence>
<dbReference type="InterPro" id="IPR005119">
    <property type="entry name" value="LysR_subst-bd"/>
</dbReference>
<keyword evidence="4" id="KW-0804">Transcription</keyword>
<evidence type="ECO:0000256" key="3">
    <source>
        <dbReference type="ARBA" id="ARBA00023125"/>
    </source>
</evidence>
<accession>A0A239HIG3</accession>
<protein>
    <submittedName>
        <fullName evidence="6">LysR family transcriptional regulator, pca operon transcriptional activator</fullName>
    </submittedName>
</protein>
<dbReference type="PANTHER" id="PTHR30419:SF8">
    <property type="entry name" value="NITROGEN ASSIMILATION TRANSCRIPTIONAL ACTIVATOR-RELATED"/>
    <property type="match status" value="1"/>
</dbReference>
<dbReference type="GO" id="GO:0003677">
    <property type="term" value="F:DNA binding"/>
    <property type="evidence" value="ECO:0007669"/>
    <property type="project" value="UniProtKB-KW"/>
</dbReference>
<dbReference type="Pfam" id="PF03466">
    <property type="entry name" value="LysR_substrate"/>
    <property type="match status" value="1"/>
</dbReference>
<dbReference type="EMBL" id="FZOL01000015">
    <property type="protein sequence ID" value="SNS80921.1"/>
    <property type="molecule type" value="Genomic_DNA"/>
</dbReference>
<dbReference type="Pfam" id="PF00126">
    <property type="entry name" value="HTH_1"/>
    <property type="match status" value="1"/>
</dbReference>
<gene>
    <name evidence="6" type="ORF">SAMN05444352_115123</name>
</gene>
<dbReference type="GO" id="GO:0019619">
    <property type="term" value="P:3,4-dihydroxybenzoate catabolic process"/>
    <property type="evidence" value="ECO:0007669"/>
    <property type="project" value="InterPro"/>
</dbReference>
<reference evidence="7" key="1">
    <citation type="submission" date="2017-06" db="EMBL/GenBank/DDBJ databases">
        <authorList>
            <person name="Varghese N."/>
            <person name="Submissions S."/>
        </authorList>
    </citation>
    <scope>NUCLEOTIDE SEQUENCE [LARGE SCALE GENOMIC DNA]</scope>
    <source>
        <strain evidence="7">DSM 22348</strain>
    </source>
</reference>
<dbReference type="AlphaFoldDB" id="A0A239HIG3"/>
<dbReference type="InterPro" id="IPR036390">
    <property type="entry name" value="WH_DNA-bd_sf"/>
</dbReference>
<dbReference type="PRINTS" id="PR00039">
    <property type="entry name" value="HTHLYSR"/>
</dbReference>
<evidence type="ECO:0000256" key="1">
    <source>
        <dbReference type="ARBA" id="ARBA00009437"/>
    </source>
</evidence>
<dbReference type="InterPro" id="IPR050950">
    <property type="entry name" value="HTH-type_LysR_regulators"/>
</dbReference>
<evidence type="ECO:0000256" key="2">
    <source>
        <dbReference type="ARBA" id="ARBA00023015"/>
    </source>
</evidence>
<proteinExistence type="inferred from homology"/>
<keyword evidence="2" id="KW-0805">Transcription regulation</keyword>
<dbReference type="Gene3D" id="1.10.10.10">
    <property type="entry name" value="Winged helix-like DNA-binding domain superfamily/Winged helix DNA-binding domain"/>
    <property type="match status" value="1"/>
</dbReference>
<dbReference type="PROSITE" id="PS50931">
    <property type="entry name" value="HTH_LYSR"/>
    <property type="match status" value="1"/>
</dbReference>
<feature type="domain" description="HTH lysR-type" evidence="5">
    <location>
        <begin position="24"/>
        <end position="81"/>
    </location>
</feature>
<dbReference type="GO" id="GO:0045893">
    <property type="term" value="P:positive regulation of DNA-templated transcription"/>
    <property type="evidence" value="ECO:0007669"/>
    <property type="project" value="InterPro"/>
</dbReference>